<dbReference type="Pfam" id="PF04055">
    <property type="entry name" value="Radical_SAM"/>
    <property type="match status" value="1"/>
</dbReference>
<keyword evidence="9" id="KW-1185">Reference proteome</keyword>
<dbReference type="RefSeq" id="WP_011696311.1">
    <property type="nucleotide sequence ID" value="NC_008553.1"/>
</dbReference>
<dbReference type="PANTHER" id="PTHR11228:SF34">
    <property type="entry name" value="TUNGSTEN-CONTAINING ALDEHYDE FERREDOXIN OXIDOREDUCTASE COFACTOR MODIFYING PROTEIN"/>
    <property type="match status" value="1"/>
</dbReference>
<evidence type="ECO:0000256" key="1">
    <source>
        <dbReference type="ARBA" id="ARBA00001966"/>
    </source>
</evidence>
<dbReference type="Pfam" id="PF13186">
    <property type="entry name" value="SPASM"/>
    <property type="match status" value="1"/>
</dbReference>
<dbReference type="CDD" id="cd01335">
    <property type="entry name" value="Radical_SAM"/>
    <property type="match status" value="1"/>
</dbReference>
<dbReference type="PIRSF" id="PIRSF037420">
    <property type="entry name" value="PQQ_syn_pqqE"/>
    <property type="match status" value="1"/>
</dbReference>
<dbReference type="GO" id="GO:0051539">
    <property type="term" value="F:4 iron, 4 sulfur cluster binding"/>
    <property type="evidence" value="ECO:0007669"/>
    <property type="project" value="UniProtKB-KW"/>
</dbReference>
<dbReference type="GO" id="GO:0003824">
    <property type="term" value="F:catalytic activity"/>
    <property type="evidence" value="ECO:0007669"/>
    <property type="project" value="InterPro"/>
</dbReference>
<organism evidence="8 9">
    <name type="scientific">Methanothrix thermoacetophila (strain DSM 6194 / JCM 14653 / NBRC 101360 / PT)</name>
    <name type="common">Methanosaeta thermophila</name>
    <dbReference type="NCBI Taxonomy" id="349307"/>
    <lineage>
        <taxon>Archaea</taxon>
        <taxon>Methanobacteriati</taxon>
        <taxon>Methanobacteriota</taxon>
        <taxon>Stenosarchaea group</taxon>
        <taxon>Methanomicrobia</taxon>
        <taxon>Methanotrichales</taxon>
        <taxon>Methanotrichaceae</taxon>
        <taxon>Methanothrix</taxon>
    </lineage>
</organism>
<name>A0B894_METTP</name>
<evidence type="ECO:0000256" key="5">
    <source>
        <dbReference type="ARBA" id="ARBA00023004"/>
    </source>
</evidence>
<dbReference type="InterPro" id="IPR006638">
    <property type="entry name" value="Elp3/MiaA/NifB-like_rSAM"/>
</dbReference>
<dbReference type="AlphaFoldDB" id="A0B894"/>
<reference evidence="8 9" key="1">
    <citation type="submission" date="2006-10" db="EMBL/GenBank/DDBJ databases">
        <title>Complete sequence of Methanosaeta thermophila PT.</title>
        <authorList>
            <consortium name="US DOE Joint Genome Institute"/>
            <person name="Copeland A."/>
            <person name="Lucas S."/>
            <person name="Lapidus A."/>
            <person name="Barry K."/>
            <person name="Detter J.C."/>
            <person name="Glavina del Rio T."/>
            <person name="Hammon N."/>
            <person name="Israni S."/>
            <person name="Pitluck S."/>
            <person name="Chain P."/>
            <person name="Malfatti S."/>
            <person name="Shin M."/>
            <person name="Vergez L."/>
            <person name="Schmutz J."/>
            <person name="Larimer F."/>
            <person name="Land M."/>
            <person name="Hauser L."/>
            <person name="Kyrpides N."/>
            <person name="Kim E."/>
            <person name="Smith K.S."/>
            <person name="Ingram-Smith C."/>
            <person name="Richardson P."/>
        </authorList>
    </citation>
    <scope>NUCLEOTIDE SEQUENCE [LARGE SCALE GENOMIC DNA]</scope>
    <source>
        <strain evidence="9">DSM 6194 / JCM 14653 / NBRC 101360 / PT</strain>
    </source>
</reference>
<dbReference type="GeneID" id="4462886"/>
<dbReference type="SFLD" id="SFLDS00029">
    <property type="entry name" value="Radical_SAM"/>
    <property type="match status" value="1"/>
</dbReference>
<dbReference type="Gene3D" id="3.20.20.70">
    <property type="entry name" value="Aldolase class I"/>
    <property type="match status" value="1"/>
</dbReference>
<dbReference type="HOGENOM" id="CLU_009273_4_0_2"/>
<dbReference type="NCBIfam" id="TIGR04085">
    <property type="entry name" value="rSAM_more_4Fe4S"/>
    <property type="match status" value="1"/>
</dbReference>
<dbReference type="GO" id="GO:0046872">
    <property type="term" value="F:metal ion binding"/>
    <property type="evidence" value="ECO:0007669"/>
    <property type="project" value="UniProtKB-KW"/>
</dbReference>
<comment type="cofactor">
    <cofactor evidence="1">
        <name>[4Fe-4S] cluster</name>
        <dbReference type="ChEBI" id="CHEBI:49883"/>
    </cofactor>
</comment>
<evidence type="ECO:0000313" key="9">
    <source>
        <dbReference type="Proteomes" id="UP000000674"/>
    </source>
</evidence>
<dbReference type="InterPro" id="IPR058240">
    <property type="entry name" value="rSAM_sf"/>
</dbReference>
<dbReference type="SFLD" id="SFLDG01067">
    <property type="entry name" value="SPASM/twitch_domain_containing"/>
    <property type="match status" value="1"/>
</dbReference>
<dbReference type="InterPro" id="IPR023885">
    <property type="entry name" value="4Fe4S-binding_SPASM_dom"/>
</dbReference>
<keyword evidence="3" id="KW-0949">S-adenosyl-L-methionine</keyword>
<dbReference type="OrthoDB" id="30736at2157"/>
<keyword evidence="5" id="KW-0408">Iron</keyword>
<dbReference type="SFLD" id="SFLDG01386">
    <property type="entry name" value="main_SPASM_domain-containing"/>
    <property type="match status" value="1"/>
</dbReference>
<dbReference type="SUPFAM" id="SSF102114">
    <property type="entry name" value="Radical SAM enzymes"/>
    <property type="match status" value="1"/>
</dbReference>
<proteinExistence type="predicted"/>
<dbReference type="EMBL" id="CP000477">
    <property type="protein sequence ID" value="ABK14918.1"/>
    <property type="molecule type" value="Genomic_DNA"/>
</dbReference>
<sequence length="325" mass="34769">MLLVAWESTGACNLSCSYCRASAGPAPSGDELSTGEIKGLIKEIAPMGAMLIISGGEPLLRQDVFEVARYAAGSGVRVSLASNGTLITPEIVDRILLSGISRVSISLDGASAKTNDATRGEGSFDLALRGIRALSGRVEFQINMTITPANIDELDPILDLAEREGAAAAHIFFMVPTGRGRAVECISPEMQRSLLERIASEERSIEIRPTCAPQYGRVLMEKKGSQARTAGGCIAGIRFVFISRTGDVFPCGYFPLSAGSIRDRSFSEIWSSSPLLNDLRERRLKGRCGSCNYVRICGGCRARAYALTGDYLGEDPTCAWRGSIG</sequence>
<dbReference type="InterPro" id="IPR007197">
    <property type="entry name" value="rSAM"/>
</dbReference>
<evidence type="ECO:0000256" key="3">
    <source>
        <dbReference type="ARBA" id="ARBA00022691"/>
    </source>
</evidence>
<dbReference type="PROSITE" id="PS51918">
    <property type="entry name" value="RADICAL_SAM"/>
    <property type="match status" value="1"/>
</dbReference>
<feature type="domain" description="Radical SAM core" evidence="7">
    <location>
        <begin position="1"/>
        <end position="206"/>
    </location>
</feature>
<keyword evidence="6" id="KW-0411">Iron-sulfur</keyword>
<evidence type="ECO:0000256" key="6">
    <source>
        <dbReference type="ARBA" id="ARBA00023014"/>
    </source>
</evidence>
<accession>A0B894</accession>
<dbReference type="KEGG" id="mtp:Mthe_1135"/>
<gene>
    <name evidence="8" type="ordered locus">Mthe_1135</name>
</gene>
<dbReference type="Proteomes" id="UP000000674">
    <property type="component" value="Chromosome"/>
</dbReference>
<dbReference type="InterPro" id="IPR017200">
    <property type="entry name" value="PqqE-like"/>
</dbReference>
<dbReference type="PANTHER" id="PTHR11228">
    <property type="entry name" value="RADICAL SAM DOMAIN PROTEIN"/>
    <property type="match status" value="1"/>
</dbReference>
<evidence type="ECO:0000313" key="8">
    <source>
        <dbReference type="EMBL" id="ABK14918.1"/>
    </source>
</evidence>
<dbReference type="InterPro" id="IPR013785">
    <property type="entry name" value="Aldolase_TIM"/>
</dbReference>
<dbReference type="SMART" id="SM00729">
    <property type="entry name" value="Elp3"/>
    <property type="match status" value="1"/>
</dbReference>
<evidence type="ECO:0000256" key="4">
    <source>
        <dbReference type="ARBA" id="ARBA00022723"/>
    </source>
</evidence>
<dbReference type="InterPro" id="IPR050377">
    <property type="entry name" value="Radical_SAM_PqqE_MftC-like"/>
</dbReference>
<keyword evidence="4" id="KW-0479">Metal-binding</keyword>
<evidence type="ECO:0000259" key="7">
    <source>
        <dbReference type="PROSITE" id="PS51918"/>
    </source>
</evidence>
<keyword evidence="2" id="KW-0004">4Fe-4S</keyword>
<dbReference type="STRING" id="349307.Mthe_1135"/>
<protein>
    <submittedName>
        <fullName evidence="8">Radical SAM domain protein</fullName>
    </submittedName>
</protein>
<dbReference type="CDD" id="cd21123">
    <property type="entry name" value="SPASM_MftC-like"/>
    <property type="match status" value="1"/>
</dbReference>
<evidence type="ECO:0000256" key="2">
    <source>
        <dbReference type="ARBA" id="ARBA00022485"/>
    </source>
</evidence>